<dbReference type="EMBL" id="KI913129">
    <property type="protein sequence ID" value="ETV78825.1"/>
    <property type="molecule type" value="Genomic_DNA"/>
</dbReference>
<proteinExistence type="predicted"/>
<dbReference type="VEuPathDB" id="FungiDB:H257_07653"/>
<accession>W4GGL2</accession>
<gene>
    <name evidence="1" type="ORF">H257_07653</name>
</gene>
<dbReference type="RefSeq" id="XP_009831544.1">
    <property type="nucleotide sequence ID" value="XM_009833242.1"/>
</dbReference>
<organism evidence="1">
    <name type="scientific">Aphanomyces astaci</name>
    <name type="common">Crayfish plague agent</name>
    <dbReference type="NCBI Taxonomy" id="112090"/>
    <lineage>
        <taxon>Eukaryota</taxon>
        <taxon>Sar</taxon>
        <taxon>Stramenopiles</taxon>
        <taxon>Oomycota</taxon>
        <taxon>Saprolegniomycetes</taxon>
        <taxon>Saprolegniales</taxon>
        <taxon>Verrucalvaceae</taxon>
        <taxon>Aphanomyces</taxon>
    </lineage>
</organism>
<reference evidence="1" key="1">
    <citation type="submission" date="2013-12" db="EMBL/GenBank/DDBJ databases">
        <title>The Genome Sequence of Aphanomyces astaci APO3.</title>
        <authorList>
            <consortium name="The Broad Institute Genomics Platform"/>
            <person name="Russ C."/>
            <person name="Tyler B."/>
            <person name="van West P."/>
            <person name="Dieguez-Uribeondo J."/>
            <person name="Young S.K."/>
            <person name="Zeng Q."/>
            <person name="Gargeya S."/>
            <person name="Fitzgerald M."/>
            <person name="Abouelleil A."/>
            <person name="Alvarado L."/>
            <person name="Chapman S.B."/>
            <person name="Gainer-Dewar J."/>
            <person name="Goldberg J."/>
            <person name="Griggs A."/>
            <person name="Gujja S."/>
            <person name="Hansen M."/>
            <person name="Howarth C."/>
            <person name="Imamovic A."/>
            <person name="Ireland A."/>
            <person name="Larimer J."/>
            <person name="McCowan C."/>
            <person name="Murphy C."/>
            <person name="Pearson M."/>
            <person name="Poon T.W."/>
            <person name="Priest M."/>
            <person name="Roberts A."/>
            <person name="Saif S."/>
            <person name="Shea T."/>
            <person name="Sykes S."/>
            <person name="Wortman J."/>
            <person name="Nusbaum C."/>
            <person name="Birren B."/>
        </authorList>
    </citation>
    <scope>NUCLEOTIDE SEQUENCE [LARGE SCALE GENOMIC DNA]</scope>
    <source>
        <strain evidence="1">APO3</strain>
    </source>
</reference>
<name>W4GGL2_APHAT</name>
<protein>
    <submittedName>
        <fullName evidence="1">Uncharacterized protein</fullName>
    </submittedName>
</protein>
<dbReference type="GeneID" id="20809649"/>
<evidence type="ECO:0000313" key="1">
    <source>
        <dbReference type="EMBL" id="ETV78825.1"/>
    </source>
</evidence>
<dbReference type="AlphaFoldDB" id="W4GGL2"/>
<sequence>MVTRGVDEDEAYVCDPQTEVRQISPTHILLRFVSHVSQIFQPATGFVSVDEQATLKGVDVMDVDDGLKDEYVRRELIRRRHAELWCVDGLWCGDHGALRSVLASTLRWGHLNEGPNTNLAVPFLLAVWVISQPGHSGKEHQLSDKALGLYHQSRDLFVVRRWAKLNFLRTSARSRTATEASSDVLRSQ</sequence>